<comment type="caution">
    <text evidence="1">The sequence shown here is derived from an EMBL/GenBank/DDBJ whole genome shotgun (WGS) entry which is preliminary data.</text>
</comment>
<reference evidence="1 2" key="1">
    <citation type="submission" date="2020-03" db="EMBL/GenBank/DDBJ databases">
        <title>Draft genome sequence of environmentally isolated cultures.</title>
        <authorList>
            <person name="Wilson H.S."/>
            <person name="De Leon M.E."/>
        </authorList>
    </citation>
    <scope>NUCLEOTIDE SEQUENCE [LARGE SCALE GENOMIC DNA]</scope>
    <source>
        <strain evidence="1 2">HSC-31F16</strain>
    </source>
</reference>
<evidence type="ECO:0000313" key="1">
    <source>
        <dbReference type="EMBL" id="NHR05093.1"/>
    </source>
</evidence>
<sequence length="133" mass="14869">MLLATSISTTQATSPRPYDFDAQALIVNNVPCFYITNPKADRPYAGTEILVYEKQAGRLNKIWQVWLKGRARPVSPESCVPYGEASTNPAPLRLNQLYHVVIDAGFPQVMEFCLNNSEGYLILTKNTNKTCTQ</sequence>
<gene>
    <name evidence="1" type="ORF">HA052_07755</name>
</gene>
<dbReference type="RefSeq" id="WP_166451481.1">
    <property type="nucleotide sequence ID" value="NZ_JAAOMA010000008.1"/>
</dbReference>
<dbReference type="EMBL" id="JAAOMA010000008">
    <property type="protein sequence ID" value="NHR05093.1"/>
    <property type="molecule type" value="Genomic_DNA"/>
</dbReference>
<name>A0ABX0L2A5_9NEIS</name>
<proteinExistence type="predicted"/>
<keyword evidence="2" id="KW-1185">Reference proteome</keyword>
<protein>
    <submittedName>
        <fullName evidence="1">Uncharacterized protein</fullName>
    </submittedName>
</protein>
<dbReference type="Proteomes" id="UP001515641">
    <property type="component" value="Unassembled WGS sequence"/>
</dbReference>
<accession>A0ABX0L2A5</accession>
<organism evidence="1 2">
    <name type="scientific">Chromobacterium fluminis</name>
    <dbReference type="NCBI Taxonomy" id="3044269"/>
    <lineage>
        <taxon>Bacteria</taxon>
        <taxon>Pseudomonadati</taxon>
        <taxon>Pseudomonadota</taxon>
        <taxon>Betaproteobacteria</taxon>
        <taxon>Neisseriales</taxon>
        <taxon>Chromobacteriaceae</taxon>
        <taxon>Chromobacterium</taxon>
    </lineage>
</organism>
<evidence type="ECO:0000313" key="2">
    <source>
        <dbReference type="Proteomes" id="UP001515641"/>
    </source>
</evidence>